<dbReference type="AlphaFoldDB" id="A0A8J6HHS0"/>
<evidence type="ECO:0000313" key="3">
    <source>
        <dbReference type="Proteomes" id="UP000719412"/>
    </source>
</evidence>
<reference evidence="2" key="2">
    <citation type="submission" date="2021-08" db="EMBL/GenBank/DDBJ databases">
        <authorList>
            <person name="Eriksson T."/>
        </authorList>
    </citation>
    <scope>NUCLEOTIDE SEQUENCE</scope>
    <source>
        <strain evidence="2">Stoneville</strain>
        <tissue evidence="2">Whole head</tissue>
    </source>
</reference>
<proteinExistence type="predicted"/>
<feature type="compositionally biased region" description="Polar residues" evidence="1">
    <location>
        <begin position="122"/>
        <end position="132"/>
    </location>
</feature>
<accession>A0A8J6HHS0</accession>
<protein>
    <submittedName>
        <fullName evidence="2">Uncharacterized protein</fullName>
    </submittedName>
</protein>
<gene>
    <name evidence="2" type="ORF">GEV33_008334</name>
</gene>
<name>A0A8J6HHS0_TENMO</name>
<evidence type="ECO:0000256" key="1">
    <source>
        <dbReference type="SAM" id="MobiDB-lite"/>
    </source>
</evidence>
<evidence type="ECO:0000313" key="2">
    <source>
        <dbReference type="EMBL" id="KAH0814457.1"/>
    </source>
</evidence>
<organism evidence="2 3">
    <name type="scientific">Tenebrio molitor</name>
    <name type="common">Yellow mealworm beetle</name>
    <dbReference type="NCBI Taxonomy" id="7067"/>
    <lineage>
        <taxon>Eukaryota</taxon>
        <taxon>Metazoa</taxon>
        <taxon>Ecdysozoa</taxon>
        <taxon>Arthropoda</taxon>
        <taxon>Hexapoda</taxon>
        <taxon>Insecta</taxon>
        <taxon>Pterygota</taxon>
        <taxon>Neoptera</taxon>
        <taxon>Endopterygota</taxon>
        <taxon>Coleoptera</taxon>
        <taxon>Polyphaga</taxon>
        <taxon>Cucujiformia</taxon>
        <taxon>Tenebrionidae</taxon>
        <taxon>Tenebrio</taxon>
    </lineage>
</organism>
<feature type="region of interest" description="Disordered" evidence="1">
    <location>
        <begin position="108"/>
        <end position="134"/>
    </location>
</feature>
<sequence>MYTAAEYAEMLIIYGECRRNASTVLETLGPWCLPDKQLVVPREKLERQRLKMLFFSPLMTTVEEWSSRGPLETIRQSTTAHIAKRIKDFTTEGSKPNAFADQDLVESCQSRSSPDSPEGVGSTHQQVRSSGDTPIFTGRSFSKFSVELCIALTEHFFARGSSPVRTGEKHLNFNFFFGAKEDLEDLPAYAGGVAE</sequence>
<dbReference type="EMBL" id="JABDTM020024269">
    <property type="protein sequence ID" value="KAH0814457.1"/>
    <property type="molecule type" value="Genomic_DNA"/>
</dbReference>
<reference evidence="2" key="1">
    <citation type="journal article" date="2020" name="J Insects Food Feed">
        <title>The yellow mealworm (Tenebrio molitor) genome: a resource for the emerging insects as food and feed industry.</title>
        <authorList>
            <person name="Eriksson T."/>
            <person name="Andere A."/>
            <person name="Kelstrup H."/>
            <person name="Emery V."/>
            <person name="Picard C."/>
        </authorList>
    </citation>
    <scope>NUCLEOTIDE SEQUENCE</scope>
    <source>
        <strain evidence="2">Stoneville</strain>
        <tissue evidence="2">Whole head</tissue>
    </source>
</reference>
<keyword evidence="3" id="KW-1185">Reference proteome</keyword>
<dbReference type="Proteomes" id="UP000719412">
    <property type="component" value="Unassembled WGS sequence"/>
</dbReference>
<comment type="caution">
    <text evidence="2">The sequence shown here is derived from an EMBL/GenBank/DDBJ whole genome shotgun (WGS) entry which is preliminary data.</text>
</comment>